<keyword evidence="3" id="KW-1185">Reference proteome</keyword>
<evidence type="ECO:0000313" key="3">
    <source>
        <dbReference type="Proteomes" id="UP001515480"/>
    </source>
</evidence>
<feature type="compositionally biased region" description="Acidic residues" evidence="1">
    <location>
        <begin position="14"/>
        <end position="29"/>
    </location>
</feature>
<protein>
    <submittedName>
        <fullName evidence="2">Uncharacterized protein</fullName>
    </submittedName>
</protein>
<dbReference type="Proteomes" id="UP001515480">
    <property type="component" value="Unassembled WGS sequence"/>
</dbReference>
<evidence type="ECO:0000313" key="2">
    <source>
        <dbReference type="EMBL" id="KAL1522913.1"/>
    </source>
</evidence>
<feature type="compositionally biased region" description="Low complexity" evidence="1">
    <location>
        <begin position="31"/>
        <end position="43"/>
    </location>
</feature>
<feature type="region of interest" description="Disordered" evidence="1">
    <location>
        <begin position="1"/>
        <end position="46"/>
    </location>
</feature>
<name>A0AB34JPE2_PRYPA</name>
<sequence>MEAELWEWGRAEGAEDGQAEAGGGEEEDVVAAKGAAAGEQGADAVEDRVTARVDGEAEEKEKGTRWFQVEKGEAGRAWAMGAGVMAGAARELVRAGAMRETAMEEGTVEGTLGLAEVAEVEAEAAVANRGQAGAAAGVEAEEKEKEKRWFRVERAEGGRA</sequence>
<gene>
    <name evidence="2" type="ORF">AB1Y20_017878</name>
</gene>
<accession>A0AB34JPE2</accession>
<reference evidence="2 3" key="1">
    <citation type="journal article" date="2024" name="Science">
        <title>Giant polyketide synthase enzymes in the biosynthesis of giant marine polyether toxins.</title>
        <authorList>
            <person name="Fallon T.R."/>
            <person name="Shende V.V."/>
            <person name="Wierzbicki I.H."/>
            <person name="Pendleton A.L."/>
            <person name="Watervoot N.F."/>
            <person name="Auber R.P."/>
            <person name="Gonzalez D.J."/>
            <person name="Wisecaver J.H."/>
            <person name="Moore B.S."/>
        </authorList>
    </citation>
    <scope>NUCLEOTIDE SEQUENCE [LARGE SCALE GENOMIC DNA]</scope>
    <source>
        <strain evidence="2 3">12B1</strain>
    </source>
</reference>
<organism evidence="2 3">
    <name type="scientific">Prymnesium parvum</name>
    <name type="common">Toxic golden alga</name>
    <dbReference type="NCBI Taxonomy" id="97485"/>
    <lineage>
        <taxon>Eukaryota</taxon>
        <taxon>Haptista</taxon>
        <taxon>Haptophyta</taxon>
        <taxon>Prymnesiophyceae</taxon>
        <taxon>Prymnesiales</taxon>
        <taxon>Prymnesiaceae</taxon>
        <taxon>Prymnesium</taxon>
    </lineage>
</organism>
<dbReference type="EMBL" id="JBGBPQ010000006">
    <property type="protein sequence ID" value="KAL1522913.1"/>
    <property type="molecule type" value="Genomic_DNA"/>
</dbReference>
<comment type="caution">
    <text evidence="2">The sequence shown here is derived from an EMBL/GenBank/DDBJ whole genome shotgun (WGS) entry which is preliminary data.</text>
</comment>
<evidence type="ECO:0000256" key="1">
    <source>
        <dbReference type="SAM" id="MobiDB-lite"/>
    </source>
</evidence>
<proteinExistence type="predicted"/>
<dbReference type="AlphaFoldDB" id="A0AB34JPE2"/>